<dbReference type="Proteomes" id="UP000054538">
    <property type="component" value="Unassembled WGS sequence"/>
</dbReference>
<accession>A0A0D0BJC3</accession>
<dbReference type="AlphaFoldDB" id="A0A0D0BJC3"/>
<dbReference type="InParanoid" id="A0A0D0BJC3"/>
<dbReference type="HOGENOM" id="CLU_2455423_0_0_1"/>
<evidence type="ECO:0000313" key="2">
    <source>
        <dbReference type="Proteomes" id="UP000054538"/>
    </source>
</evidence>
<proteinExistence type="predicted"/>
<keyword evidence="2" id="KW-1185">Reference proteome</keyword>
<name>A0A0D0BJC3_9AGAM</name>
<dbReference type="EMBL" id="KN831724">
    <property type="protein sequence ID" value="KIK71747.1"/>
    <property type="molecule type" value="Genomic_DNA"/>
</dbReference>
<reference evidence="2" key="2">
    <citation type="submission" date="2015-01" db="EMBL/GenBank/DDBJ databases">
        <title>Evolutionary Origins and Diversification of the Mycorrhizal Mutualists.</title>
        <authorList>
            <consortium name="DOE Joint Genome Institute"/>
            <consortium name="Mycorrhizal Genomics Consortium"/>
            <person name="Kohler A."/>
            <person name="Kuo A."/>
            <person name="Nagy L.G."/>
            <person name="Floudas D."/>
            <person name="Copeland A."/>
            <person name="Barry K.W."/>
            <person name="Cichocki N."/>
            <person name="Veneault-Fourrey C."/>
            <person name="LaButti K."/>
            <person name="Lindquist E.A."/>
            <person name="Lipzen A."/>
            <person name="Lundell T."/>
            <person name="Morin E."/>
            <person name="Murat C."/>
            <person name="Riley R."/>
            <person name="Ohm R."/>
            <person name="Sun H."/>
            <person name="Tunlid A."/>
            <person name="Henrissat B."/>
            <person name="Grigoriev I.V."/>
            <person name="Hibbett D.S."/>
            <person name="Martin F."/>
        </authorList>
    </citation>
    <scope>NUCLEOTIDE SEQUENCE [LARGE SCALE GENOMIC DNA]</scope>
    <source>
        <strain evidence="2">Ve08.2h10</strain>
    </source>
</reference>
<organism evidence="1 2">
    <name type="scientific">Paxillus rubicundulus Ve08.2h10</name>
    <dbReference type="NCBI Taxonomy" id="930991"/>
    <lineage>
        <taxon>Eukaryota</taxon>
        <taxon>Fungi</taxon>
        <taxon>Dikarya</taxon>
        <taxon>Basidiomycota</taxon>
        <taxon>Agaricomycotina</taxon>
        <taxon>Agaricomycetes</taxon>
        <taxon>Agaricomycetidae</taxon>
        <taxon>Boletales</taxon>
        <taxon>Paxilineae</taxon>
        <taxon>Paxillaceae</taxon>
        <taxon>Paxillus</taxon>
    </lineage>
</organism>
<evidence type="ECO:0000313" key="1">
    <source>
        <dbReference type="EMBL" id="KIK71747.1"/>
    </source>
</evidence>
<gene>
    <name evidence="1" type="ORF">PAXRUDRAFT_22895</name>
</gene>
<protein>
    <submittedName>
        <fullName evidence="1">Uncharacterized protein</fullName>
    </submittedName>
</protein>
<reference evidence="1 2" key="1">
    <citation type="submission" date="2014-04" db="EMBL/GenBank/DDBJ databases">
        <authorList>
            <consortium name="DOE Joint Genome Institute"/>
            <person name="Kuo A."/>
            <person name="Kohler A."/>
            <person name="Jargeat P."/>
            <person name="Nagy L.G."/>
            <person name="Floudas D."/>
            <person name="Copeland A."/>
            <person name="Barry K.W."/>
            <person name="Cichocki N."/>
            <person name="Veneault-Fourrey C."/>
            <person name="LaButti K."/>
            <person name="Lindquist E.A."/>
            <person name="Lipzen A."/>
            <person name="Lundell T."/>
            <person name="Morin E."/>
            <person name="Murat C."/>
            <person name="Sun H."/>
            <person name="Tunlid A."/>
            <person name="Henrissat B."/>
            <person name="Grigoriev I.V."/>
            <person name="Hibbett D.S."/>
            <person name="Martin F."/>
            <person name="Nordberg H.P."/>
            <person name="Cantor M.N."/>
            <person name="Hua S.X."/>
        </authorList>
    </citation>
    <scope>NUCLEOTIDE SEQUENCE [LARGE SCALE GENOMIC DNA]</scope>
    <source>
        <strain evidence="1 2">Ve08.2h10</strain>
    </source>
</reference>
<sequence length="89" mass="10189">MYTIVLTSSQAVWVELQAPRATSVRTCEIKRELNSLFAAMGIVAISLEYLHKLSEDRHRIERYMCFELNGIKVADRASGRNAEHNHNRA</sequence>